<dbReference type="SUPFAM" id="SSF56300">
    <property type="entry name" value="Metallo-dependent phosphatases"/>
    <property type="match status" value="1"/>
</dbReference>
<name>A0ABR3ZC50_9PEZI</name>
<dbReference type="EMBL" id="JAWCUI010000019">
    <property type="protein sequence ID" value="KAL1897403.1"/>
    <property type="molecule type" value="Genomic_DNA"/>
</dbReference>
<sequence>MQLNAQLATWRPPQITPWQRFRRDPAIFLARALYSQRADVVLPSPTADPIKIICISDTHNAQPTYVFDGDVLIHAGDLTNKGSFAELQSQLSWLQSLPHAHKIVIAGNHDLLLDPAFSEKYPDRVPDESGGEGTSVEDLDWGGLTYLNDSSTTLTFESPSPTGSVPSRTLRIYGAPWTEQCGLFAFQYPPVRERVWAGRIPDGTDIVVVHGPPRGHLDQGGKGCPQLLREIERAKPKLVVCGHIHEGHGREDLLNDNLDRAYHAVETGDRGLWGVAVLAGWLLWKNLWAAVWPTVTSKGTRLVNAAVMTRGWTGNADGPALREAIVVEL</sequence>
<dbReference type="InterPro" id="IPR029052">
    <property type="entry name" value="Metallo-depent_PP-like"/>
</dbReference>
<comment type="caution">
    <text evidence="2">The sequence shown here is derived from an EMBL/GenBank/DDBJ whole genome shotgun (WGS) entry which is preliminary data.</text>
</comment>
<accession>A0ABR3ZC50</accession>
<proteinExistence type="predicted"/>
<dbReference type="PANTHER" id="PTHR12905">
    <property type="entry name" value="METALLOPHOSPHOESTERASE"/>
    <property type="match status" value="1"/>
</dbReference>
<evidence type="ECO:0000313" key="3">
    <source>
        <dbReference type="Proteomes" id="UP001583186"/>
    </source>
</evidence>
<evidence type="ECO:0000259" key="1">
    <source>
        <dbReference type="Pfam" id="PF00149"/>
    </source>
</evidence>
<reference evidence="2 3" key="1">
    <citation type="journal article" date="2024" name="IMA Fungus">
        <title>IMA Genome - F19 : A genome assembly and annotation guide to empower mycologists, including annotated draft genome sequences of Ceratocystis pirilliformis, Diaporthe australafricana, Fusarium ophioides, Paecilomyces lecythidis, and Sporothrix stenoceras.</title>
        <authorList>
            <person name="Aylward J."/>
            <person name="Wilson A.M."/>
            <person name="Visagie C.M."/>
            <person name="Spraker J."/>
            <person name="Barnes I."/>
            <person name="Buitendag C."/>
            <person name="Ceriani C."/>
            <person name="Del Mar Angel L."/>
            <person name="du Plessis D."/>
            <person name="Fuchs T."/>
            <person name="Gasser K."/>
            <person name="Kramer D."/>
            <person name="Li W."/>
            <person name="Munsamy K."/>
            <person name="Piso A."/>
            <person name="Price J.L."/>
            <person name="Sonnekus B."/>
            <person name="Thomas C."/>
            <person name="van der Nest A."/>
            <person name="van Dijk A."/>
            <person name="van Heerden A."/>
            <person name="van Vuuren N."/>
            <person name="Yilmaz N."/>
            <person name="Duong T.A."/>
            <person name="van der Merwe N.A."/>
            <person name="Wingfield M.J."/>
            <person name="Wingfield B.D."/>
        </authorList>
    </citation>
    <scope>NUCLEOTIDE SEQUENCE [LARGE SCALE GENOMIC DNA]</scope>
    <source>
        <strain evidence="2 3">CMW 5346</strain>
    </source>
</reference>
<gene>
    <name evidence="2" type="ORF">Sste5346_004139</name>
</gene>
<dbReference type="Proteomes" id="UP001583186">
    <property type="component" value="Unassembled WGS sequence"/>
</dbReference>
<feature type="domain" description="Calcineurin-like phosphoesterase" evidence="1">
    <location>
        <begin position="51"/>
        <end position="246"/>
    </location>
</feature>
<dbReference type="InterPro" id="IPR004843">
    <property type="entry name" value="Calcineurin-like_PHP"/>
</dbReference>
<dbReference type="InterPro" id="IPR051693">
    <property type="entry name" value="UPF0046_metallophosphoest"/>
</dbReference>
<dbReference type="Pfam" id="PF00149">
    <property type="entry name" value="Metallophos"/>
    <property type="match status" value="1"/>
</dbReference>
<protein>
    <recommendedName>
        <fullName evidence="1">Calcineurin-like phosphoesterase domain-containing protein</fullName>
    </recommendedName>
</protein>
<organism evidence="2 3">
    <name type="scientific">Sporothrix stenoceras</name>
    <dbReference type="NCBI Taxonomy" id="5173"/>
    <lineage>
        <taxon>Eukaryota</taxon>
        <taxon>Fungi</taxon>
        <taxon>Dikarya</taxon>
        <taxon>Ascomycota</taxon>
        <taxon>Pezizomycotina</taxon>
        <taxon>Sordariomycetes</taxon>
        <taxon>Sordariomycetidae</taxon>
        <taxon>Ophiostomatales</taxon>
        <taxon>Ophiostomataceae</taxon>
        <taxon>Sporothrix</taxon>
    </lineage>
</organism>
<evidence type="ECO:0000313" key="2">
    <source>
        <dbReference type="EMBL" id="KAL1897403.1"/>
    </source>
</evidence>
<dbReference type="PANTHER" id="PTHR12905:SF0">
    <property type="entry name" value="CALCINEURIN-LIKE PHOSPHOESTERASE DOMAIN-CONTAINING PROTEIN"/>
    <property type="match status" value="1"/>
</dbReference>
<keyword evidence="3" id="KW-1185">Reference proteome</keyword>
<dbReference type="Gene3D" id="3.60.21.10">
    <property type="match status" value="1"/>
</dbReference>
<dbReference type="CDD" id="cd07379">
    <property type="entry name" value="MPP_239FB"/>
    <property type="match status" value="1"/>
</dbReference>